<sequence length="328" mass="34986">MALATLPLLAVVSNAQDWHQFATVQARGASMNLGTTADLADVLDHFLSTSGKVEEELLRKAEVMSEELTKDAIETQSLKKQAQTALVQELHARHELMAERSRRLAVAINGKVGHGKCCCSGDSLSAAAGDLNCSWVTPAELGDVTGRCPSDTHLLAATWTAGYGGDQGLLARGLDSCAASEGWKDADSSMNRPLAGVSDVSVGAKRAPRIIDGGGAARWAETGGGPRGGVTLGPLQASAISEFAIPSEPKRMGSTSFVLRSPWVPEDDAAAEEAAAEEAAKLRKERLASLYARQRSLRRRAVRRREAAVDEECSPRRRWQGCLLMRGR</sequence>
<organism evidence="2 3">
    <name type="scientific">Prorocentrum cordatum</name>
    <dbReference type="NCBI Taxonomy" id="2364126"/>
    <lineage>
        <taxon>Eukaryota</taxon>
        <taxon>Sar</taxon>
        <taxon>Alveolata</taxon>
        <taxon>Dinophyceae</taxon>
        <taxon>Prorocentrales</taxon>
        <taxon>Prorocentraceae</taxon>
        <taxon>Prorocentrum</taxon>
    </lineage>
</organism>
<accession>A0ABN9SXK6</accession>
<protein>
    <submittedName>
        <fullName evidence="2">Uncharacterized protein</fullName>
    </submittedName>
</protein>
<reference evidence="2" key="1">
    <citation type="submission" date="2023-10" db="EMBL/GenBank/DDBJ databases">
        <authorList>
            <person name="Chen Y."/>
            <person name="Shah S."/>
            <person name="Dougan E. K."/>
            <person name="Thang M."/>
            <person name="Chan C."/>
        </authorList>
    </citation>
    <scope>NUCLEOTIDE SEQUENCE [LARGE SCALE GENOMIC DNA]</scope>
</reference>
<comment type="caution">
    <text evidence="2">The sequence shown here is derived from an EMBL/GenBank/DDBJ whole genome shotgun (WGS) entry which is preliminary data.</text>
</comment>
<evidence type="ECO:0000313" key="3">
    <source>
        <dbReference type="Proteomes" id="UP001189429"/>
    </source>
</evidence>
<feature type="signal peptide" evidence="1">
    <location>
        <begin position="1"/>
        <end position="15"/>
    </location>
</feature>
<evidence type="ECO:0000313" key="2">
    <source>
        <dbReference type="EMBL" id="CAK0837192.1"/>
    </source>
</evidence>
<dbReference type="Proteomes" id="UP001189429">
    <property type="component" value="Unassembled WGS sequence"/>
</dbReference>
<gene>
    <name evidence="2" type="ORF">PCOR1329_LOCUS33460</name>
</gene>
<dbReference type="EMBL" id="CAUYUJ010014091">
    <property type="protein sequence ID" value="CAK0837192.1"/>
    <property type="molecule type" value="Genomic_DNA"/>
</dbReference>
<keyword evidence="3" id="KW-1185">Reference proteome</keyword>
<feature type="chain" id="PRO_5045195021" evidence="1">
    <location>
        <begin position="16"/>
        <end position="328"/>
    </location>
</feature>
<proteinExistence type="predicted"/>
<name>A0ABN9SXK6_9DINO</name>
<evidence type="ECO:0000256" key="1">
    <source>
        <dbReference type="SAM" id="SignalP"/>
    </source>
</evidence>
<keyword evidence="1" id="KW-0732">Signal</keyword>